<evidence type="ECO:0000313" key="6">
    <source>
        <dbReference type="EMBL" id="CAB5021119.1"/>
    </source>
</evidence>
<evidence type="ECO:0000313" key="4">
    <source>
        <dbReference type="EMBL" id="CAB4852682.1"/>
    </source>
</evidence>
<reference evidence="6" key="1">
    <citation type="submission" date="2020-05" db="EMBL/GenBank/DDBJ databases">
        <authorList>
            <person name="Chiriac C."/>
            <person name="Salcher M."/>
            <person name="Ghai R."/>
            <person name="Kavagutti S V."/>
        </authorList>
    </citation>
    <scope>NUCLEOTIDE SEQUENCE</scope>
</reference>
<dbReference type="EMBL" id="CAESGF010000003">
    <property type="protein sequence ID" value="CAB4362875.1"/>
    <property type="molecule type" value="Genomic_DNA"/>
</dbReference>
<dbReference type="AlphaFoldDB" id="A0A6J7QX21"/>
<gene>
    <name evidence="3" type="ORF">UFOPK2656_00663</name>
    <name evidence="4" type="ORF">UFOPK3267_02224</name>
    <name evidence="5" type="ORF">UFOPK3651_00701</name>
    <name evidence="6" type="ORF">UFOPK3931_03362</name>
    <name evidence="2" type="ORF">UFOPK4189_00661</name>
</gene>
<dbReference type="EMBL" id="CAEZYF010000003">
    <property type="protein sequence ID" value="CAB4710875.1"/>
    <property type="molecule type" value="Genomic_DNA"/>
</dbReference>
<dbReference type="EMBL" id="CAFBMT010000003">
    <property type="protein sequence ID" value="CAB4918578.1"/>
    <property type="molecule type" value="Genomic_DNA"/>
</dbReference>
<dbReference type="EMBL" id="CAFBOL010000171">
    <property type="protein sequence ID" value="CAB5021119.1"/>
    <property type="molecule type" value="Genomic_DNA"/>
</dbReference>
<evidence type="ECO:0000256" key="1">
    <source>
        <dbReference type="SAM" id="MobiDB-lite"/>
    </source>
</evidence>
<dbReference type="EMBL" id="CAFBIY010000146">
    <property type="protein sequence ID" value="CAB4852682.1"/>
    <property type="molecule type" value="Genomic_DNA"/>
</dbReference>
<organism evidence="6">
    <name type="scientific">freshwater metagenome</name>
    <dbReference type="NCBI Taxonomy" id="449393"/>
    <lineage>
        <taxon>unclassified sequences</taxon>
        <taxon>metagenomes</taxon>
        <taxon>ecological metagenomes</taxon>
    </lineage>
</organism>
<sequence length="216" mass="22522">MKSTRIALAALVVASSGLAACNSNVKQSASSSTTAVSVADTTRSTDVSTTAPSPAAETTLPNHALWDQVAFPEGVGPDGTHTAPVPETGVLPDGVYWTIYNGGGQQTPDSTVMQAFFGAECESQAAASGDECLNGIFVPTAPARNITDLPFHDNVYITVSDVTTQLSYWITPAELVAIRSGGTSAGAPSSFDFTPLAWFMTVKDGQITKFEQVWTP</sequence>
<dbReference type="PROSITE" id="PS51257">
    <property type="entry name" value="PROKAR_LIPOPROTEIN"/>
    <property type="match status" value="1"/>
</dbReference>
<evidence type="ECO:0000313" key="5">
    <source>
        <dbReference type="EMBL" id="CAB4918578.1"/>
    </source>
</evidence>
<name>A0A6J7QX21_9ZZZZ</name>
<accession>A0A6J7QX21</accession>
<feature type="region of interest" description="Disordered" evidence="1">
    <location>
        <begin position="30"/>
        <end position="59"/>
    </location>
</feature>
<evidence type="ECO:0000313" key="3">
    <source>
        <dbReference type="EMBL" id="CAB4710875.1"/>
    </source>
</evidence>
<protein>
    <submittedName>
        <fullName evidence="6">Unannotated protein</fullName>
    </submittedName>
</protein>
<evidence type="ECO:0000313" key="2">
    <source>
        <dbReference type="EMBL" id="CAB4362875.1"/>
    </source>
</evidence>
<proteinExistence type="predicted"/>